<protein>
    <submittedName>
        <fullName evidence="1">Uncharacterized protein</fullName>
    </submittedName>
</protein>
<proteinExistence type="predicted"/>
<reference evidence="1" key="1">
    <citation type="journal article" date="2015" name="J. Microbiol. Biotechnol.">
        <title>Functional Metagenome Mining of Soil for a Novel Gentamicin Resistance Gene.</title>
        <authorList>
            <person name="Im H."/>
            <person name="Kim K.M."/>
            <person name="Lee S.H."/>
            <person name="Ryu C.M."/>
        </authorList>
    </citation>
    <scope>NUCLEOTIDE SEQUENCE</scope>
</reference>
<dbReference type="AlphaFoldDB" id="A0A0U3TNZ8"/>
<dbReference type="EMBL" id="KU240005">
    <property type="protein sequence ID" value="ALV85553.1"/>
    <property type="molecule type" value="Genomic_DNA"/>
</dbReference>
<evidence type="ECO:0000313" key="1">
    <source>
        <dbReference type="EMBL" id="ALV85553.1"/>
    </source>
</evidence>
<accession>A0A0U3TNZ8</accession>
<sequence length="236" mass="25840">MKGGLLFETAFGGALRLAGCMAVTCDRWDLQEKTDMIVMRIDGRSLRFPVEVQVTLQCDNLLKLTSYLRHIDSRRAGEMRRSLYVEVEPGVPPEKAADAVKRYLCDLAADRRSAGPFGLRIGLSSETRFDLRAKREELAVRASPERTAHLRLGGAIIDVLPYGVLIATVASGLFWAYDGDIADLRLRHIIRTHRAGRRSAFGTGVSLIADGMSHEHGRAKSIICAPAPAARRAAGA</sequence>
<name>A0A0U3TNZ8_9BACT</name>
<organism evidence="1">
    <name type="scientific">uncultured bacterium pA1</name>
    <dbReference type="NCBI Taxonomy" id="1776268"/>
    <lineage>
        <taxon>Bacteria</taxon>
        <taxon>environmental samples</taxon>
    </lineage>
</organism>